<protein>
    <submittedName>
        <fullName evidence="2">Uncharacterized protein</fullName>
    </submittedName>
</protein>
<organism evidence="2 3">
    <name type="scientific">Batrachochytrium dendrobatidis (strain JAM81 / FGSC 10211)</name>
    <name type="common">Frog chytrid fungus</name>
    <dbReference type="NCBI Taxonomy" id="684364"/>
    <lineage>
        <taxon>Eukaryota</taxon>
        <taxon>Fungi</taxon>
        <taxon>Fungi incertae sedis</taxon>
        <taxon>Chytridiomycota</taxon>
        <taxon>Chytridiomycota incertae sedis</taxon>
        <taxon>Chytridiomycetes</taxon>
        <taxon>Rhizophydiales</taxon>
        <taxon>Rhizophydiales incertae sedis</taxon>
        <taxon>Batrachochytrium</taxon>
    </lineage>
</organism>
<proteinExistence type="predicted"/>
<evidence type="ECO:0000313" key="2">
    <source>
        <dbReference type="EMBL" id="EGF80544.1"/>
    </source>
</evidence>
<feature type="region of interest" description="Disordered" evidence="1">
    <location>
        <begin position="117"/>
        <end position="140"/>
    </location>
</feature>
<dbReference type="Proteomes" id="UP000007241">
    <property type="component" value="Unassembled WGS sequence"/>
</dbReference>
<feature type="compositionally biased region" description="Polar residues" evidence="1">
    <location>
        <begin position="124"/>
        <end position="138"/>
    </location>
</feature>
<reference evidence="2 3" key="1">
    <citation type="submission" date="2009-12" db="EMBL/GenBank/DDBJ databases">
        <title>The draft genome of Batrachochytrium dendrobatidis.</title>
        <authorList>
            <consortium name="US DOE Joint Genome Institute (JGI-PGF)"/>
            <person name="Kuo A."/>
            <person name="Salamov A."/>
            <person name="Schmutz J."/>
            <person name="Lucas S."/>
            <person name="Pitluck S."/>
            <person name="Rosenblum E."/>
            <person name="Stajich J."/>
            <person name="Eisen M."/>
            <person name="Grigoriev I.V."/>
        </authorList>
    </citation>
    <scope>NUCLEOTIDE SEQUENCE [LARGE SCALE GENOMIC DNA]</scope>
    <source>
        <strain evidence="3">JAM81 / FGSC 10211</strain>
    </source>
</reference>
<dbReference type="HOGENOM" id="CLU_447568_0_0_1"/>
<dbReference type="AlphaFoldDB" id="F4P3W0"/>
<dbReference type="InParanoid" id="F4P3W0"/>
<dbReference type="RefSeq" id="XP_006679058.1">
    <property type="nucleotide sequence ID" value="XM_006678995.1"/>
</dbReference>
<keyword evidence="3" id="KW-1185">Reference proteome</keyword>
<evidence type="ECO:0000256" key="1">
    <source>
        <dbReference type="SAM" id="MobiDB-lite"/>
    </source>
</evidence>
<gene>
    <name evidence="2" type="ORF">BATDEDRAFT_25210</name>
</gene>
<feature type="region of interest" description="Disordered" evidence="1">
    <location>
        <begin position="485"/>
        <end position="505"/>
    </location>
</feature>
<feature type="compositionally biased region" description="Basic residues" evidence="1">
    <location>
        <begin position="493"/>
        <end position="503"/>
    </location>
</feature>
<dbReference type="PANTHER" id="PTHR33211:SF107">
    <property type="entry name" value="NON-SPECIFIC SERINE_THREONINE PROTEIN KINASE"/>
    <property type="match status" value="1"/>
</dbReference>
<name>F4P3W0_BATDJ</name>
<dbReference type="EMBL" id="GL882884">
    <property type="protein sequence ID" value="EGF80544.1"/>
    <property type="molecule type" value="Genomic_DNA"/>
</dbReference>
<evidence type="ECO:0000313" key="3">
    <source>
        <dbReference type="Proteomes" id="UP000007241"/>
    </source>
</evidence>
<dbReference type="GeneID" id="18238729"/>
<dbReference type="PANTHER" id="PTHR33211">
    <property type="entry name" value="EXPRESSED PROTEIN"/>
    <property type="match status" value="1"/>
</dbReference>
<accession>F4P3W0</accession>
<sequence length="610" mass="67946">MTAAGVVSSTALRIVHRTWIDYWERSPHYPATPHTSSWHIDPRSVRVGGMMMIWSNQLKVLCVDALMQLVCVTRFHEVDACGVWDSRSTRFPSSFPDTLQIPIMNSLWSRLNILSAGSPRQPRRSVQNTIPQPTNTCENAPHLAEASMNPESSNQENIYTDMYTSSPISPISAINDPRIPTSPISSLIEAAMILQSGKQCDSTVSTIYTAESIAPDSAVTGHSSGPVEHYTDAQAYMLSYSYAKRVLACDKPPFETRYKADQMMYTSSKLPGEADRLRMWQPMSSLRDSISFREVYRKQGFLRELPIGRQLCNILLSNNSVDMVDSMEQCNRSDVSVDITEPVANCSGIPMDVENPMDFDVYMDDTDIPVGVEDLPAPTFPGIEVDLMPGVRILVDTVKVPRLAETLQHLSQTGAGFGKILESLIAAYEDGYHMQQQQGSQNAGSSESFLDERPKKTVRFALDDAPSKPLNTTNACDPVKDTLAGVEQPSAKSKSKAGKKMPKLAKQTELKKARGSVKRVKPEQVSKLVKQTKPKNTWSAKVASTLQDVAKLELLNQQRDLRAARRRNTSSTPVIDTCIKERSSKKRKINCEVDADQPHPPRNPKRRWMI</sequence>
<feature type="region of interest" description="Disordered" evidence="1">
    <location>
        <begin position="591"/>
        <end position="610"/>
    </location>
</feature>